<feature type="region of interest" description="Disordered" evidence="1">
    <location>
        <begin position="12"/>
        <end position="166"/>
    </location>
</feature>
<organism evidence="2 3">
    <name type="scientific">Marchantia polymorpha</name>
    <name type="common">Common liverwort</name>
    <name type="synonym">Marchantia aquatica</name>
    <dbReference type="NCBI Taxonomy" id="3197"/>
    <lineage>
        <taxon>Eukaryota</taxon>
        <taxon>Viridiplantae</taxon>
        <taxon>Streptophyta</taxon>
        <taxon>Embryophyta</taxon>
        <taxon>Marchantiophyta</taxon>
        <taxon>Marchantiopsida</taxon>
        <taxon>Marchantiidae</taxon>
        <taxon>Marchantiales</taxon>
        <taxon>Marchantiaceae</taxon>
        <taxon>Marchantia</taxon>
    </lineage>
</organism>
<accession>A0A2R6WN68</accession>
<dbReference type="GO" id="GO:0070192">
    <property type="term" value="P:chromosome organization involved in meiotic cell cycle"/>
    <property type="evidence" value="ECO:0007669"/>
    <property type="project" value="InterPro"/>
</dbReference>
<sequence length="568" mass="63809">MPVYSAMNKLKINRAKPVDLASHSQQPSFLESSWHGTGSRTNEARAEAPKADYRFNNLTGSQLSSRPSSGYFSLSQQSSQPTLTDSQTQQQLSQKSFQSDPGFDNWRYGSRVRDFSNKRPRSPNRPAFPSYFRTNVKDGASKSSVTPTPTLLQTAQGLPQRTSESSQAKCTLTEVMEQRLIALDNCLNGIFGGLDGLQKNLFNVQASVKEAAVESDIYRQKEAVRQHLLQELVDQVEENRKNFVVLKTIPETVRDEMKKLQIEELSNTLKKIPNQIAEQITEMKAELLKTMKREFQVAITNWRRTEPQGPSSARRYQNDKSPNSENTPESSQSLFKAPSSRSRNVLSQKLLRVPSFNDNKRAKIRVSKEDSRSKKPTRGKRCTSSPVRSTSDHRSSKENVLYGDPREEARGDGGTNAHARKAQENLAVSGTSGFRSKDPRAKHNVNQLAAEPGWITVRRSQEDNQSSPLEEQNVSKPSLANPNRDVPTQALLQKASTTETQCEPVVELINTEGDDSSSLVYLGSKLPQNDVKPATLPVEIIELSQDSLDETRLIRQRLKARRRRFHCL</sequence>
<feature type="compositionally biased region" description="Basic and acidic residues" evidence="1">
    <location>
        <begin position="358"/>
        <end position="373"/>
    </location>
</feature>
<dbReference type="AlphaFoldDB" id="A0A2R6WN68"/>
<dbReference type="PANTHER" id="PTHR37695">
    <property type="entry name" value="RECOMBINATION INITIATION DEFECTS 3-RELATED"/>
    <property type="match status" value="1"/>
</dbReference>
<evidence type="ECO:0000313" key="3">
    <source>
        <dbReference type="Proteomes" id="UP000244005"/>
    </source>
</evidence>
<evidence type="ECO:0000313" key="2">
    <source>
        <dbReference type="EMBL" id="PTQ35299.1"/>
    </source>
</evidence>
<evidence type="ECO:0000256" key="1">
    <source>
        <dbReference type="SAM" id="MobiDB-lite"/>
    </source>
</evidence>
<gene>
    <name evidence="2" type="ORF">MARPO_0072s0044</name>
</gene>
<name>A0A2R6WN68_MARPO</name>
<feature type="compositionally biased region" description="Polar residues" evidence="1">
    <location>
        <begin position="22"/>
        <end position="41"/>
    </location>
</feature>
<proteinExistence type="predicted"/>
<feature type="region of interest" description="Disordered" evidence="1">
    <location>
        <begin position="300"/>
        <end position="484"/>
    </location>
</feature>
<feature type="compositionally biased region" description="Polar residues" evidence="1">
    <location>
        <begin position="56"/>
        <end position="67"/>
    </location>
</feature>
<protein>
    <submittedName>
        <fullName evidence="2">Uncharacterized protein</fullName>
    </submittedName>
</protein>
<feature type="compositionally biased region" description="Basic and acidic residues" evidence="1">
    <location>
        <begin position="42"/>
        <end position="53"/>
    </location>
</feature>
<dbReference type="InterPro" id="IPR034546">
    <property type="entry name" value="PAIR1"/>
</dbReference>
<dbReference type="EMBL" id="KZ772744">
    <property type="protein sequence ID" value="PTQ35299.1"/>
    <property type="molecule type" value="Genomic_DNA"/>
</dbReference>
<reference evidence="3" key="1">
    <citation type="journal article" date="2017" name="Cell">
        <title>Insights into land plant evolution garnered from the Marchantia polymorpha genome.</title>
        <authorList>
            <person name="Bowman J.L."/>
            <person name="Kohchi T."/>
            <person name="Yamato K.T."/>
            <person name="Jenkins J."/>
            <person name="Shu S."/>
            <person name="Ishizaki K."/>
            <person name="Yamaoka S."/>
            <person name="Nishihama R."/>
            <person name="Nakamura Y."/>
            <person name="Berger F."/>
            <person name="Adam C."/>
            <person name="Aki S.S."/>
            <person name="Althoff F."/>
            <person name="Araki T."/>
            <person name="Arteaga-Vazquez M.A."/>
            <person name="Balasubrmanian S."/>
            <person name="Barry K."/>
            <person name="Bauer D."/>
            <person name="Boehm C.R."/>
            <person name="Briginshaw L."/>
            <person name="Caballero-Perez J."/>
            <person name="Catarino B."/>
            <person name="Chen F."/>
            <person name="Chiyoda S."/>
            <person name="Chovatia M."/>
            <person name="Davies K.M."/>
            <person name="Delmans M."/>
            <person name="Demura T."/>
            <person name="Dierschke T."/>
            <person name="Dolan L."/>
            <person name="Dorantes-Acosta A.E."/>
            <person name="Eklund D.M."/>
            <person name="Florent S.N."/>
            <person name="Flores-Sandoval E."/>
            <person name="Fujiyama A."/>
            <person name="Fukuzawa H."/>
            <person name="Galik B."/>
            <person name="Grimanelli D."/>
            <person name="Grimwood J."/>
            <person name="Grossniklaus U."/>
            <person name="Hamada T."/>
            <person name="Haseloff J."/>
            <person name="Hetherington A.J."/>
            <person name="Higo A."/>
            <person name="Hirakawa Y."/>
            <person name="Hundley H.N."/>
            <person name="Ikeda Y."/>
            <person name="Inoue K."/>
            <person name="Inoue S.I."/>
            <person name="Ishida S."/>
            <person name="Jia Q."/>
            <person name="Kakita M."/>
            <person name="Kanazawa T."/>
            <person name="Kawai Y."/>
            <person name="Kawashima T."/>
            <person name="Kennedy M."/>
            <person name="Kinose K."/>
            <person name="Kinoshita T."/>
            <person name="Kohara Y."/>
            <person name="Koide E."/>
            <person name="Komatsu K."/>
            <person name="Kopischke S."/>
            <person name="Kubo M."/>
            <person name="Kyozuka J."/>
            <person name="Lagercrantz U."/>
            <person name="Lin S.S."/>
            <person name="Lindquist E."/>
            <person name="Lipzen A.M."/>
            <person name="Lu C.W."/>
            <person name="De Luna E."/>
            <person name="Martienssen R.A."/>
            <person name="Minamino N."/>
            <person name="Mizutani M."/>
            <person name="Mizutani M."/>
            <person name="Mochizuki N."/>
            <person name="Monte I."/>
            <person name="Mosher R."/>
            <person name="Nagasaki H."/>
            <person name="Nakagami H."/>
            <person name="Naramoto S."/>
            <person name="Nishitani K."/>
            <person name="Ohtani M."/>
            <person name="Okamoto T."/>
            <person name="Okumura M."/>
            <person name="Phillips J."/>
            <person name="Pollak B."/>
            <person name="Reinders A."/>
            <person name="Rovekamp M."/>
            <person name="Sano R."/>
            <person name="Sawa S."/>
            <person name="Schmid M.W."/>
            <person name="Shirakawa M."/>
            <person name="Solano R."/>
            <person name="Spunde A."/>
            <person name="Suetsugu N."/>
            <person name="Sugano S."/>
            <person name="Sugiyama A."/>
            <person name="Sun R."/>
            <person name="Suzuki Y."/>
            <person name="Takenaka M."/>
            <person name="Takezawa D."/>
            <person name="Tomogane H."/>
            <person name="Tsuzuki M."/>
            <person name="Ueda T."/>
            <person name="Umeda M."/>
            <person name="Ward J.M."/>
            <person name="Watanabe Y."/>
            <person name="Yazaki K."/>
            <person name="Yokoyama R."/>
            <person name="Yoshitake Y."/>
            <person name="Yotsui I."/>
            <person name="Zachgo S."/>
            <person name="Schmutz J."/>
        </authorList>
    </citation>
    <scope>NUCLEOTIDE SEQUENCE [LARGE SCALE GENOMIC DNA]</scope>
    <source>
        <strain evidence="3">Tak-1</strain>
    </source>
</reference>
<dbReference type="Gramene" id="Mp2g22880.1">
    <property type="protein sequence ID" value="Mp2g22880.1.cds"/>
    <property type="gene ID" value="Mp2g22880"/>
</dbReference>
<dbReference type="PANTHER" id="PTHR37695:SF1">
    <property type="entry name" value="RECOMBINATION INITIATION DEFECTS 3-RELATED"/>
    <property type="match status" value="1"/>
</dbReference>
<dbReference type="Proteomes" id="UP000244005">
    <property type="component" value="Unassembled WGS sequence"/>
</dbReference>
<feature type="compositionally biased region" description="Polar residues" evidence="1">
    <location>
        <begin position="308"/>
        <end position="347"/>
    </location>
</feature>
<keyword evidence="3" id="KW-1185">Reference proteome</keyword>
<dbReference type="GO" id="GO:0048236">
    <property type="term" value="P:plant-type sporogenesis"/>
    <property type="evidence" value="ECO:0007669"/>
    <property type="project" value="InterPro"/>
</dbReference>
<feature type="compositionally biased region" description="Polar residues" evidence="1">
    <location>
        <begin position="141"/>
        <end position="166"/>
    </location>
</feature>
<feature type="compositionally biased region" description="Low complexity" evidence="1">
    <location>
        <begin position="68"/>
        <end position="99"/>
    </location>
</feature>
<feature type="compositionally biased region" description="Polar residues" evidence="1">
    <location>
        <begin position="463"/>
        <end position="481"/>
    </location>
</feature>